<dbReference type="InterPro" id="IPR003097">
    <property type="entry name" value="CysJ-like_FAD-binding"/>
</dbReference>
<dbReference type="GO" id="GO:0010181">
    <property type="term" value="F:FMN binding"/>
    <property type="evidence" value="ECO:0007669"/>
    <property type="project" value="TreeGrafter"/>
</dbReference>
<keyword evidence="7" id="KW-0288">FMN</keyword>
<dbReference type="OrthoDB" id="1856718at2759"/>
<comment type="pathway">
    <text evidence="3">Sulfur metabolism; hydrogen sulfide biosynthesis; hydrogen sulfide from sulfite (NADPH route): step 1/1.</text>
</comment>
<evidence type="ECO:0000313" key="15">
    <source>
        <dbReference type="EMBL" id="KAG7662266.1"/>
    </source>
</evidence>
<dbReference type="RefSeq" id="XP_049262499.1">
    <property type="nucleotide sequence ID" value="XM_049408089.1"/>
</dbReference>
<keyword evidence="8" id="KW-0274">FAD</keyword>
<dbReference type="AlphaFoldDB" id="A0A8J5UKS6"/>
<evidence type="ECO:0000256" key="8">
    <source>
        <dbReference type="ARBA" id="ARBA00022827"/>
    </source>
</evidence>
<evidence type="ECO:0000256" key="11">
    <source>
        <dbReference type="ARBA" id="ARBA00023002"/>
    </source>
</evidence>
<evidence type="ECO:0000256" key="1">
    <source>
        <dbReference type="ARBA" id="ARBA00001917"/>
    </source>
</evidence>
<accession>A0A8J5UKS6</accession>
<evidence type="ECO:0000256" key="3">
    <source>
        <dbReference type="ARBA" id="ARBA00004774"/>
    </source>
</evidence>
<evidence type="ECO:0000259" key="14">
    <source>
        <dbReference type="PROSITE" id="PS51384"/>
    </source>
</evidence>
<evidence type="ECO:0000256" key="13">
    <source>
        <dbReference type="ARBA" id="ARBA00059320"/>
    </source>
</evidence>
<comment type="function">
    <text evidence="13">This enzyme catalyzes the 6-electron reduction of sulfite to sulfide. This is one of several activities required for the biosynthesis of L-cysteine from sulfate.</text>
</comment>
<protein>
    <recommendedName>
        <fullName evidence="4">assimilatory sulfite reductase (NADPH)</fullName>
        <ecNumber evidence="4">1.8.1.2</ecNumber>
    </recommendedName>
</protein>
<comment type="cofactor">
    <cofactor evidence="1">
        <name>FMN</name>
        <dbReference type="ChEBI" id="CHEBI:58210"/>
    </cofactor>
</comment>
<dbReference type="Proteomes" id="UP000694255">
    <property type="component" value="Unassembled WGS sequence"/>
</dbReference>
<dbReference type="PANTHER" id="PTHR19384">
    <property type="entry name" value="NITRIC OXIDE SYNTHASE-RELATED"/>
    <property type="match status" value="1"/>
</dbReference>
<dbReference type="GO" id="GO:0050660">
    <property type="term" value="F:flavin adenine dinucleotide binding"/>
    <property type="evidence" value="ECO:0007669"/>
    <property type="project" value="TreeGrafter"/>
</dbReference>
<evidence type="ECO:0000256" key="7">
    <source>
        <dbReference type="ARBA" id="ARBA00022643"/>
    </source>
</evidence>
<gene>
    <name evidence="15" type="ORF">J8A68_004160</name>
</gene>
<reference evidence="15 16" key="1">
    <citation type="journal article" date="2021" name="DNA Res.">
        <title>Genome analysis of Candida subhashii reveals its hybrid nature and dual mitochondrial genome conformations.</title>
        <authorList>
            <person name="Mixao V."/>
            <person name="Hegedusova E."/>
            <person name="Saus E."/>
            <person name="Pryszcz L.P."/>
            <person name="Cillingova A."/>
            <person name="Nosek J."/>
            <person name="Gabaldon T."/>
        </authorList>
    </citation>
    <scope>NUCLEOTIDE SEQUENCE [LARGE SCALE GENOMIC DNA]</scope>
    <source>
        <strain evidence="15 16">CBS 10753</strain>
    </source>
</reference>
<dbReference type="Pfam" id="PF00175">
    <property type="entry name" value="NAD_binding_1"/>
    <property type="match status" value="1"/>
</dbReference>
<evidence type="ECO:0000256" key="6">
    <source>
        <dbReference type="ARBA" id="ARBA00022630"/>
    </source>
</evidence>
<evidence type="ECO:0000256" key="4">
    <source>
        <dbReference type="ARBA" id="ARBA00012604"/>
    </source>
</evidence>
<dbReference type="GO" id="GO:0005829">
    <property type="term" value="C:cytosol"/>
    <property type="evidence" value="ECO:0007669"/>
    <property type="project" value="TreeGrafter"/>
</dbReference>
<dbReference type="EC" id="1.8.1.2" evidence="4"/>
<keyword evidence="11" id="KW-0560">Oxidoreductase</keyword>
<dbReference type="InterPro" id="IPR017927">
    <property type="entry name" value="FAD-bd_FR_type"/>
</dbReference>
<keyword evidence="10" id="KW-0249">Electron transport</keyword>
<comment type="catalytic activity">
    <reaction evidence="12">
        <text>hydrogen sulfide + 3 NADP(+) + 3 H2O = sulfite + 3 NADPH + 4 H(+)</text>
        <dbReference type="Rhea" id="RHEA:13801"/>
        <dbReference type="ChEBI" id="CHEBI:15377"/>
        <dbReference type="ChEBI" id="CHEBI:15378"/>
        <dbReference type="ChEBI" id="CHEBI:17359"/>
        <dbReference type="ChEBI" id="CHEBI:29919"/>
        <dbReference type="ChEBI" id="CHEBI:57783"/>
        <dbReference type="ChEBI" id="CHEBI:58349"/>
        <dbReference type="EC" id="1.8.1.2"/>
    </reaction>
</comment>
<evidence type="ECO:0000256" key="12">
    <source>
        <dbReference type="ARBA" id="ARBA00052219"/>
    </source>
</evidence>
<feature type="domain" description="FAD-binding FR-type" evidence="14">
    <location>
        <begin position="725"/>
        <end position="956"/>
    </location>
</feature>
<evidence type="ECO:0000256" key="5">
    <source>
        <dbReference type="ARBA" id="ARBA00022448"/>
    </source>
</evidence>
<evidence type="ECO:0000256" key="2">
    <source>
        <dbReference type="ARBA" id="ARBA00001974"/>
    </source>
</evidence>
<comment type="cofactor">
    <cofactor evidence="2">
        <name>FAD</name>
        <dbReference type="ChEBI" id="CHEBI:57692"/>
    </cofactor>
</comment>
<name>A0A8J5UKS6_9ASCO</name>
<organism evidence="15 16">
    <name type="scientific">[Candida] subhashii</name>
    <dbReference type="NCBI Taxonomy" id="561895"/>
    <lineage>
        <taxon>Eukaryota</taxon>
        <taxon>Fungi</taxon>
        <taxon>Dikarya</taxon>
        <taxon>Ascomycota</taxon>
        <taxon>Saccharomycotina</taxon>
        <taxon>Pichiomycetes</taxon>
        <taxon>Debaryomycetaceae</taxon>
        <taxon>Spathaspora</taxon>
    </lineage>
</organism>
<dbReference type="FunFam" id="1.20.990.10:FF:000010">
    <property type="entry name" value="Sulfite reductase [NADPH] flavoprotein component"/>
    <property type="match status" value="1"/>
</dbReference>
<dbReference type="GO" id="GO:0004783">
    <property type="term" value="F:sulfite reductase (NADPH) activity"/>
    <property type="evidence" value="ECO:0007669"/>
    <property type="project" value="UniProtKB-EC"/>
</dbReference>
<dbReference type="Pfam" id="PF00667">
    <property type="entry name" value="FAD_binding_1"/>
    <property type="match status" value="1"/>
</dbReference>
<keyword evidence="9" id="KW-0521">NADP</keyword>
<dbReference type="FunFam" id="3.40.50.80:FF:000011">
    <property type="entry name" value="Sulfite reductase flavoprotein component"/>
    <property type="match status" value="1"/>
</dbReference>
<dbReference type="InterPro" id="IPR001433">
    <property type="entry name" value="OxRdtase_FAD/NAD-bd"/>
</dbReference>
<keyword evidence="16" id="KW-1185">Reference proteome</keyword>
<dbReference type="EMBL" id="JAGSYN010000181">
    <property type="protein sequence ID" value="KAG7662266.1"/>
    <property type="molecule type" value="Genomic_DNA"/>
</dbReference>
<comment type="caution">
    <text evidence="15">The sequence shown here is derived from an EMBL/GenBank/DDBJ whole genome shotgun (WGS) entry which is preliminary data.</text>
</comment>
<sequence>MSPHALVEEPSVPSSSSVSVNELDAGNIAIIKANPFGTAVDPNLIKGSVYTSASTIINQTVYSIASKIFSYETIGDDNLLDSHIQLWTQTYQRTNSFGIVPFFHKFQVRSGASNAILGYFKKNGTNGQPVSAFVGANALNYMRSSLSGQVANNLPLAFNVSAIDFDQETNSLVSNYGSPLSVARALNYSVFTPVDANDGLELQHLAILNHVFASFVGKPSLYLFDGPEFAKTFTKFHDLLSVEKLGHLYQDLLLKLSSVSVGNLDQAIDAVFVALNDLTGKTYSQFEYTGAANPETVFVVYGSHETSQVSSVVGTTTGLIKVRVPLPFNQDKFLASIPSSTKKLVVLTPNTSDVSLKADITASVYLSGRYHTLSIDEFNYPLDFNWTPITITKILTQFDPTLNIDQLLPPPAAATSINGSALTANSSPEGKYLFWGKDNSILVPTADRLALSLSLDNTKTISIRNKFDNATAGGLFQSQIVSTSSSEIQSVDAADVVIIDDLSILDNYDIVATTKPGAHILYINPKKPITSIEEDVIGKLSIDFKKAVARNENKLSLIDFSILETLDELNSSTKGFSGDFLVQLGFWRAALPELDGFIVNKLLQANGNSFELLGTVLDNFIKIVDENQGIKEIPVSPEWVDLVEEAPSKEEQQPEESDDIEVDEEEEVELPFFPIETSFFPNPRTASTTNSTEEISTTSIKSLATKIAFPEAFGISQELRPDLPVKNFVVKVQESKRLTPAEYSRNIFHIEFDTTGTGLTYDIGEALGIHGRNNSEAVEAFLDFYGVDGDSLVEITNKDDATLLEIRSARQALSETVDFLGKPPKRFYESLSEFATDEKEQQALRKLASAEGAAELKQRQEVEFDTYFDILEEFQSARPKFEELIKIIAPLKRREYSIASSQRIHENAVHLLIVVVDWIDPRGRLRYGHCSKYLSDLKIGDELVVSVKPSVMKLPPLSTQPIVMSGLGTGLAPFKAFVEEKIWQQQQGMAIGDIYLYLGSRHKKEEYLYGELWEAYKDAGILTHIGAAFSRDQKQKIYIQDKIRESIEELTDAIVTKNGSFYLCGPTWPVPDITACLEDIVANGAKKTGVEIKDVAKVVEDMKEDGRYILEVY</sequence>
<proteinExistence type="predicted"/>
<evidence type="ECO:0000256" key="10">
    <source>
        <dbReference type="ARBA" id="ARBA00022982"/>
    </source>
</evidence>
<dbReference type="GeneID" id="73470960"/>
<dbReference type="PANTHER" id="PTHR19384:SF109">
    <property type="entry name" value="SULFITE REDUCTASE [NADPH] FLAVOPROTEIN COMPONENT"/>
    <property type="match status" value="1"/>
</dbReference>
<evidence type="ECO:0000256" key="9">
    <source>
        <dbReference type="ARBA" id="ARBA00022857"/>
    </source>
</evidence>
<keyword evidence="6" id="KW-0285">Flavoprotein</keyword>
<dbReference type="PROSITE" id="PS51384">
    <property type="entry name" value="FAD_FR"/>
    <property type="match status" value="1"/>
</dbReference>
<dbReference type="CDD" id="cd06207">
    <property type="entry name" value="CyPoR_like"/>
    <property type="match status" value="1"/>
</dbReference>
<keyword evidence="5" id="KW-0813">Transport</keyword>
<evidence type="ECO:0000313" key="16">
    <source>
        <dbReference type="Proteomes" id="UP000694255"/>
    </source>
</evidence>